<evidence type="ECO:0000313" key="4">
    <source>
        <dbReference type="Proteomes" id="UP000231282"/>
    </source>
</evidence>
<reference evidence="4" key="1">
    <citation type="submission" date="2017-09" db="EMBL/GenBank/DDBJ databases">
        <title>Depth-based differentiation of microbial function through sediment-hosted aquifers and enrichment of novel symbionts in the deep terrestrial subsurface.</title>
        <authorList>
            <person name="Probst A.J."/>
            <person name="Ladd B."/>
            <person name="Jarett J.K."/>
            <person name="Geller-Mcgrath D.E."/>
            <person name="Sieber C.M.K."/>
            <person name="Emerson J.B."/>
            <person name="Anantharaman K."/>
            <person name="Thomas B.C."/>
            <person name="Malmstrom R."/>
            <person name="Stieglmeier M."/>
            <person name="Klingl A."/>
            <person name="Woyke T."/>
            <person name="Ryan C.M."/>
            <person name="Banfield J.F."/>
        </authorList>
    </citation>
    <scope>NUCLEOTIDE SEQUENCE [LARGE SCALE GENOMIC DNA]</scope>
</reference>
<dbReference type="AlphaFoldDB" id="A0A2H0WRP9"/>
<evidence type="ECO:0000259" key="2">
    <source>
        <dbReference type="Pfam" id="PF04892"/>
    </source>
</evidence>
<keyword evidence="1" id="KW-0472">Membrane</keyword>
<dbReference type="Proteomes" id="UP000231282">
    <property type="component" value="Unassembled WGS sequence"/>
</dbReference>
<comment type="caution">
    <text evidence="3">The sequence shown here is derived from an EMBL/GenBank/DDBJ whole genome shotgun (WGS) entry which is preliminary data.</text>
</comment>
<dbReference type="NCBIfam" id="NF037970">
    <property type="entry name" value="vanZ_1"/>
    <property type="match status" value="1"/>
</dbReference>
<evidence type="ECO:0000313" key="3">
    <source>
        <dbReference type="EMBL" id="PIS15330.1"/>
    </source>
</evidence>
<feature type="transmembrane region" description="Helical" evidence="1">
    <location>
        <begin position="39"/>
        <end position="65"/>
    </location>
</feature>
<feature type="transmembrane region" description="Helical" evidence="1">
    <location>
        <begin position="77"/>
        <end position="97"/>
    </location>
</feature>
<feature type="transmembrane region" description="Helical" evidence="1">
    <location>
        <begin position="7"/>
        <end position="27"/>
    </location>
</feature>
<name>A0A2H0WRP9_9BACT</name>
<keyword evidence="1" id="KW-1133">Transmembrane helix</keyword>
<keyword evidence="1" id="KW-0812">Transmembrane</keyword>
<feature type="domain" description="VanZ-like" evidence="2">
    <location>
        <begin position="29"/>
        <end position="123"/>
    </location>
</feature>
<proteinExistence type="predicted"/>
<accession>A0A2H0WRP9</accession>
<dbReference type="Pfam" id="PF04892">
    <property type="entry name" value="VanZ"/>
    <property type="match status" value="1"/>
</dbReference>
<dbReference type="InterPro" id="IPR006976">
    <property type="entry name" value="VanZ-like"/>
</dbReference>
<evidence type="ECO:0000256" key="1">
    <source>
        <dbReference type="SAM" id="Phobius"/>
    </source>
</evidence>
<dbReference type="EMBL" id="PEZH01000010">
    <property type="protein sequence ID" value="PIS15330.1"/>
    <property type="molecule type" value="Genomic_DNA"/>
</dbReference>
<organism evidence="3 4">
    <name type="scientific">Candidatus Shapirobacteria bacterium CG09_land_8_20_14_0_10_38_17</name>
    <dbReference type="NCBI Taxonomy" id="1974884"/>
    <lineage>
        <taxon>Bacteria</taxon>
        <taxon>Candidatus Shapironibacteriota</taxon>
    </lineage>
</organism>
<feature type="transmembrane region" description="Helical" evidence="1">
    <location>
        <begin position="109"/>
        <end position="126"/>
    </location>
</feature>
<gene>
    <name evidence="3" type="ORF">COT63_00610</name>
</gene>
<sequence>MILMKKTLFWINYWFPPIFLMALIFYLSSCPSFAMVKNYWLNFLVFKTLHFCEYALLFILWFRALNSGEKKNRGNQLWGAFVLSFFWAVIDEIHQLFVPTRGGKIRDVLIDTMGIFFAFYLIKRILPKAPDKLVKLVNKLGI</sequence>
<protein>
    <recommendedName>
        <fullName evidence="2">VanZ-like domain-containing protein</fullName>
    </recommendedName>
</protein>